<dbReference type="Gene3D" id="2.130.10.10">
    <property type="entry name" value="YVTN repeat-like/Quinoprotein amine dehydrogenase"/>
    <property type="match status" value="1"/>
</dbReference>
<dbReference type="PROSITE" id="PS50082">
    <property type="entry name" value="WD_REPEATS_2"/>
    <property type="match status" value="2"/>
</dbReference>
<dbReference type="InterPro" id="IPR042238">
    <property type="entry name" value="Rad28/ERCC8/Ckn1/ATCSA-1"/>
</dbReference>
<dbReference type="InterPro" id="IPR036322">
    <property type="entry name" value="WD40_repeat_dom_sf"/>
</dbReference>
<feature type="region of interest" description="Disordered" evidence="4">
    <location>
        <begin position="200"/>
        <end position="231"/>
    </location>
</feature>
<dbReference type="AlphaFoldDB" id="A0AAV4J227"/>
<dbReference type="GO" id="GO:0031464">
    <property type="term" value="C:Cul4A-RING E3 ubiquitin ligase complex"/>
    <property type="evidence" value="ECO:0007669"/>
    <property type="project" value="TreeGrafter"/>
</dbReference>
<dbReference type="InterPro" id="IPR019775">
    <property type="entry name" value="WD40_repeat_CS"/>
</dbReference>
<dbReference type="InterPro" id="IPR001680">
    <property type="entry name" value="WD40_rpt"/>
</dbReference>
<dbReference type="GO" id="GO:0043161">
    <property type="term" value="P:proteasome-mediated ubiquitin-dependent protein catabolic process"/>
    <property type="evidence" value="ECO:0007669"/>
    <property type="project" value="TreeGrafter"/>
</dbReference>
<dbReference type="SMART" id="SM00320">
    <property type="entry name" value="WD40"/>
    <property type="match status" value="2"/>
</dbReference>
<dbReference type="PANTHER" id="PTHR46202">
    <property type="entry name" value="DNA EXCISION REPAIR PROTEIN ERCC-8"/>
    <property type="match status" value="1"/>
</dbReference>
<evidence type="ECO:0000256" key="2">
    <source>
        <dbReference type="ARBA" id="ARBA00022737"/>
    </source>
</evidence>
<dbReference type="PROSITE" id="PS50294">
    <property type="entry name" value="WD_REPEATS_REGION"/>
    <property type="match status" value="2"/>
</dbReference>
<evidence type="ECO:0000256" key="1">
    <source>
        <dbReference type="ARBA" id="ARBA00022574"/>
    </source>
</evidence>
<reference evidence="5 6" key="1">
    <citation type="journal article" date="2021" name="Elife">
        <title>Chloroplast acquisition without the gene transfer in kleptoplastic sea slugs, Plakobranchus ocellatus.</title>
        <authorList>
            <person name="Maeda T."/>
            <person name="Takahashi S."/>
            <person name="Yoshida T."/>
            <person name="Shimamura S."/>
            <person name="Takaki Y."/>
            <person name="Nagai Y."/>
            <person name="Toyoda A."/>
            <person name="Suzuki Y."/>
            <person name="Arimoto A."/>
            <person name="Ishii H."/>
            <person name="Satoh N."/>
            <person name="Nishiyama T."/>
            <person name="Hasebe M."/>
            <person name="Maruyama T."/>
            <person name="Minagawa J."/>
            <person name="Obokata J."/>
            <person name="Shigenobu S."/>
        </authorList>
    </citation>
    <scope>NUCLEOTIDE SEQUENCE [LARGE SCALE GENOMIC DNA]</scope>
</reference>
<feature type="repeat" description="WD" evidence="3">
    <location>
        <begin position="38"/>
        <end position="79"/>
    </location>
</feature>
<comment type="caution">
    <text evidence="5">The sequence shown here is derived from an EMBL/GenBank/DDBJ whole genome shotgun (WGS) entry which is preliminary data.</text>
</comment>
<dbReference type="PANTHER" id="PTHR46202:SF1">
    <property type="entry name" value="DNA EXCISION REPAIR PROTEIN ERCC-8"/>
    <property type="match status" value="1"/>
</dbReference>
<proteinExistence type="predicted"/>
<dbReference type="EMBL" id="BMAT01013544">
    <property type="protein sequence ID" value="GFS15027.1"/>
    <property type="molecule type" value="Genomic_DNA"/>
</dbReference>
<evidence type="ECO:0000256" key="3">
    <source>
        <dbReference type="PROSITE-ProRule" id="PRU00221"/>
    </source>
</evidence>
<evidence type="ECO:0000313" key="6">
    <source>
        <dbReference type="Proteomes" id="UP000762676"/>
    </source>
</evidence>
<protein>
    <submittedName>
        <fullName evidence="5">Excision repair cross-complementing rodent repair deficiency, complementation group 8</fullName>
    </submittedName>
</protein>
<dbReference type="Proteomes" id="UP000762676">
    <property type="component" value="Unassembled WGS sequence"/>
</dbReference>
<name>A0AAV4J227_9GAST</name>
<dbReference type="Pfam" id="PF00400">
    <property type="entry name" value="WD40"/>
    <property type="match status" value="2"/>
</dbReference>
<dbReference type="InterPro" id="IPR015943">
    <property type="entry name" value="WD40/YVTN_repeat-like_dom_sf"/>
</dbReference>
<dbReference type="SUPFAM" id="SSF50978">
    <property type="entry name" value="WD40 repeat-like"/>
    <property type="match status" value="1"/>
</dbReference>
<feature type="repeat" description="WD" evidence="3">
    <location>
        <begin position="127"/>
        <end position="161"/>
    </location>
</feature>
<feature type="compositionally biased region" description="Acidic residues" evidence="4">
    <location>
        <begin position="209"/>
        <end position="218"/>
    </location>
</feature>
<dbReference type="GO" id="GO:0006283">
    <property type="term" value="P:transcription-coupled nucleotide-excision repair"/>
    <property type="evidence" value="ECO:0007669"/>
    <property type="project" value="InterPro"/>
</dbReference>
<accession>A0AAV4J227</accession>
<keyword evidence="6" id="KW-1185">Reference proteome</keyword>
<sequence>MPRARCYVYFQAYTIRKTLWIKRGGKGWGQSRYLPCRYTTHDGSVNGVEFTPSGHHLLTIGTDQKMYAWDTTTGQKLDTRFPKLSHIKRRSVKFCLTHSGSENFLFIPTGSSITSFGLSSLSKVRHMYGHYNNVNCTAFHGPRQQLLSGGNDHKILVWSVRGDVDYGTFLEEQRTMRMEKQLRQTVQTVDEAVIPIEVGQTESHLQDTWSDDDDDENEGVNGEDGKKSVDR</sequence>
<dbReference type="GO" id="GO:0000109">
    <property type="term" value="C:nucleotide-excision repair complex"/>
    <property type="evidence" value="ECO:0007669"/>
    <property type="project" value="TreeGrafter"/>
</dbReference>
<gene>
    <name evidence="5" type="ORF">ElyMa_006761000</name>
</gene>
<evidence type="ECO:0000313" key="5">
    <source>
        <dbReference type="EMBL" id="GFS15027.1"/>
    </source>
</evidence>
<organism evidence="5 6">
    <name type="scientific">Elysia marginata</name>
    <dbReference type="NCBI Taxonomy" id="1093978"/>
    <lineage>
        <taxon>Eukaryota</taxon>
        <taxon>Metazoa</taxon>
        <taxon>Spiralia</taxon>
        <taxon>Lophotrochozoa</taxon>
        <taxon>Mollusca</taxon>
        <taxon>Gastropoda</taxon>
        <taxon>Heterobranchia</taxon>
        <taxon>Euthyneura</taxon>
        <taxon>Panpulmonata</taxon>
        <taxon>Sacoglossa</taxon>
        <taxon>Placobranchoidea</taxon>
        <taxon>Plakobranchidae</taxon>
        <taxon>Elysia</taxon>
    </lineage>
</organism>
<keyword evidence="1 3" id="KW-0853">WD repeat</keyword>
<keyword evidence="2" id="KW-0677">Repeat</keyword>
<dbReference type="GO" id="GO:0000209">
    <property type="term" value="P:protein polyubiquitination"/>
    <property type="evidence" value="ECO:0007669"/>
    <property type="project" value="TreeGrafter"/>
</dbReference>
<dbReference type="PROSITE" id="PS00678">
    <property type="entry name" value="WD_REPEATS_1"/>
    <property type="match status" value="1"/>
</dbReference>
<evidence type="ECO:0000256" key="4">
    <source>
        <dbReference type="SAM" id="MobiDB-lite"/>
    </source>
</evidence>